<keyword evidence="3" id="KW-1185">Reference proteome</keyword>
<dbReference type="KEGG" id="tet:TTHERM_000483733"/>
<keyword evidence="1" id="KW-0472">Membrane</keyword>
<name>W7XHV4_TETTS</name>
<sequence length="111" mass="13999">MDLSYFLQQNGYYLTRFNDGEIYSFQRSILKYNLVHFFVWLRLYRIYFYLYFLSILRVYTIYNLNISKCRIHFIQFQCQLLQKIQHDYHNSNYYIDLSFNFCFFFVFSILI</sequence>
<dbReference type="Proteomes" id="UP000009168">
    <property type="component" value="Unassembled WGS sequence"/>
</dbReference>
<evidence type="ECO:0000256" key="1">
    <source>
        <dbReference type="SAM" id="Phobius"/>
    </source>
</evidence>
<reference evidence="3" key="1">
    <citation type="journal article" date="2006" name="PLoS Biol.">
        <title>Macronuclear genome sequence of the ciliate Tetrahymena thermophila, a model eukaryote.</title>
        <authorList>
            <person name="Eisen J.A."/>
            <person name="Coyne R.S."/>
            <person name="Wu M."/>
            <person name="Wu D."/>
            <person name="Thiagarajan M."/>
            <person name="Wortman J.R."/>
            <person name="Badger J.H."/>
            <person name="Ren Q."/>
            <person name="Amedeo P."/>
            <person name="Jones K.M."/>
            <person name="Tallon L.J."/>
            <person name="Delcher A.L."/>
            <person name="Salzberg S.L."/>
            <person name="Silva J.C."/>
            <person name="Haas B.J."/>
            <person name="Majoros W.H."/>
            <person name="Farzad M."/>
            <person name="Carlton J.M."/>
            <person name="Smith R.K. Jr."/>
            <person name="Garg J."/>
            <person name="Pearlman R.E."/>
            <person name="Karrer K.M."/>
            <person name="Sun L."/>
            <person name="Manning G."/>
            <person name="Elde N.C."/>
            <person name="Turkewitz A.P."/>
            <person name="Asai D.J."/>
            <person name="Wilkes D.E."/>
            <person name="Wang Y."/>
            <person name="Cai H."/>
            <person name="Collins K."/>
            <person name="Stewart B.A."/>
            <person name="Lee S.R."/>
            <person name="Wilamowska K."/>
            <person name="Weinberg Z."/>
            <person name="Ruzzo W.L."/>
            <person name="Wloga D."/>
            <person name="Gaertig J."/>
            <person name="Frankel J."/>
            <person name="Tsao C.-C."/>
            <person name="Gorovsky M.A."/>
            <person name="Keeling P.J."/>
            <person name="Waller R.F."/>
            <person name="Patron N.J."/>
            <person name="Cherry J.M."/>
            <person name="Stover N.A."/>
            <person name="Krieger C.J."/>
            <person name="del Toro C."/>
            <person name="Ryder H.F."/>
            <person name="Williamson S.C."/>
            <person name="Barbeau R.A."/>
            <person name="Hamilton E.P."/>
            <person name="Orias E."/>
        </authorList>
    </citation>
    <scope>NUCLEOTIDE SEQUENCE [LARGE SCALE GENOMIC DNA]</scope>
    <source>
        <strain evidence="3">SB210</strain>
    </source>
</reference>
<evidence type="ECO:0000313" key="3">
    <source>
        <dbReference type="Proteomes" id="UP000009168"/>
    </source>
</evidence>
<protein>
    <submittedName>
        <fullName evidence="2">Transmembrane protein, putative</fullName>
    </submittedName>
</protein>
<keyword evidence="1 2" id="KW-0812">Transmembrane</keyword>
<dbReference type="RefSeq" id="XP_012653414.1">
    <property type="nucleotide sequence ID" value="XM_012797960.1"/>
</dbReference>
<evidence type="ECO:0000313" key="2">
    <source>
        <dbReference type="EMBL" id="EWS74081.1"/>
    </source>
</evidence>
<feature type="transmembrane region" description="Helical" evidence="1">
    <location>
        <begin position="93"/>
        <end position="110"/>
    </location>
</feature>
<dbReference type="AlphaFoldDB" id="W7XHV4"/>
<dbReference type="EMBL" id="GG662667">
    <property type="protein sequence ID" value="EWS74081.1"/>
    <property type="molecule type" value="Genomic_DNA"/>
</dbReference>
<proteinExistence type="predicted"/>
<feature type="transmembrane region" description="Helical" evidence="1">
    <location>
        <begin position="46"/>
        <end position="64"/>
    </location>
</feature>
<keyword evidence="1" id="KW-1133">Transmembrane helix</keyword>
<accession>W7XHV4</accession>
<organism evidence="2 3">
    <name type="scientific">Tetrahymena thermophila (strain SB210)</name>
    <dbReference type="NCBI Taxonomy" id="312017"/>
    <lineage>
        <taxon>Eukaryota</taxon>
        <taxon>Sar</taxon>
        <taxon>Alveolata</taxon>
        <taxon>Ciliophora</taxon>
        <taxon>Intramacronucleata</taxon>
        <taxon>Oligohymenophorea</taxon>
        <taxon>Hymenostomatida</taxon>
        <taxon>Tetrahymenina</taxon>
        <taxon>Tetrahymenidae</taxon>
        <taxon>Tetrahymena</taxon>
    </lineage>
</organism>
<gene>
    <name evidence="2" type="ORF">TTHERM_000483733</name>
</gene>
<dbReference type="InParanoid" id="W7XHV4"/>
<dbReference type="GeneID" id="24439213"/>